<dbReference type="AlphaFoldDB" id="A0A381PIJ5"/>
<sequence length="103" mass="11601">MPPLLDRCRLARPEDDTHNAKIYGVRFLWGVSSNIASSGKPYSQWSWYSNKVVRHLPAWKWNPNSGFWATWQYSLDTSLRRVSINTAGGLELEESTKGSGASG</sequence>
<organism evidence="1">
    <name type="scientific">marine metagenome</name>
    <dbReference type="NCBI Taxonomy" id="408172"/>
    <lineage>
        <taxon>unclassified sequences</taxon>
        <taxon>metagenomes</taxon>
        <taxon>ecological metagenomes</taxon>
    </lineage>
</organism>
<protein>
    <submittedName>
        <fullName evidence="1">Uncharacterized protein</fullName>
    </submittedName>
</protein>
<accession>A0A381PIJ5</accession>
<evidence type="ECO:0000313" key="1">
    <source>
        <dbReference type="EMBL" id="SUZ66836.1"/>
    </source>
</evidence>
<dbReference type="EMBL" id="UINC01000994">
    <property type="protein sequence ID" value="SUZ66836.1"/>
    <property type="molecule type" value="Genomic_DNA"/>
</dbReference>
<name>A0A381PIJ5_9ZZZZ</name>
<gene>
    <name evidence="1" type="ORF">METZ01_LOCUS19690</name>
</gene>
<proteinExistence type="predicted"/>
<reference evidence="1" key="1">
    <citation type="submission" date="2018-05" db="EMBL/GenBank/DDBJ databases">
        <authorList>
            <person name="Lanie J.A."/>
            <person name="Ng W.-L."/>
            <person name="Kazmierczak K.M."/>
            <person name="Andrzejewski T.M."/>
            <person name="Davidsen T.M."/>
            <person name="Wayne K.J."/>
            <person name="Tettelin H."/>
            <person name="Glass J.I."/>
            <person name="Rusch D."/>
            <person name="Podicherti R."/>
            <person name="Tsui H.-C.T."/>
            <person name="Winkler M.E."/>
        </authorList>
    </citation>
    <scope>NUCLEOTIDE SEQUENCE</scope>
</reference>